<feature type="compositionally biased region" description="Polar residues" evidence="1">
    <location>
        <begin position="153"/>
        <end position="168"/>
    </location>
</feature>
<protein>
    <submittedName>
        <fullName evidence="2">Unannotated protein</fullName>
    </submittedName>
</protein>
<feature type="compositionally biased region" description="Basic and acidic residues" evidence="1">
    <location>
        <begin position="172"/>
        <end position="183"/>
    </location>
</feature>
<proteinExistence type="predicted"/>
<feature type="region of interest" description="Disordered" evidence="1">
    <location>
        <begin position="153"/>
        <end position="186"/>
    </location>
</feature>
<gene>
    <name evidence="2" type="ORF">UFOPK2131_00155</name>
</gene>
<accession>A0A6J6IWT3</accession>
<evidence type="ECO:0000256" key="1">
    <source>
        <dbReference type="SAM" id="MobiDB-lite"/>
    </source>
</evidence>
<reference evidence="2" key="1">
    <citation type="submission" date="2020-05" db="EMBL/GenBank/DDBJ databases">
        <authorList>
            <person name="Chiriac C."/>
            <person name="Salcher M."/>
            <person name="Ghai R."/>
            <person name="Kavagutti S V."/>
        </authorList>
    </citation>
    <scope>NUCLEOTIDE SEQUENCE</scope>
</reference>
<sequence>MVAALAVVGAPQYGEAMKTKKLSGIQRIASATSLALLFSFGIAQPSFAEEYVPPPEAFEGLGGWAVIDPTTGIVYGVIVGDWNAETWEEVKNTRTVDGFMGCPAPCALRFQTRATADGNVAGWHGTQTNIDADGNATQTNDGSVRFDQTTGNFQINNQTGDSSTSQTLVPEKTSRDANGEGRSMDLGTGIVDIRTSKRIVSGSESATVDTYRSDLADTTVDAVIALPGLGSGGNLEYVFGSRENTSLEPVSELGQIRTDLISVLMGMGFSKTVESVDEETGESSATQVLDESNAFVGAIMSVTEGIVDFLSSLLGFFSPSNPGPADN</sequence>
<dbReference type="AlphaFoldDB" id="A0A6J6IWT3"/>
<evidence type="ECO:0000313" key="2">
    <source>
        <dbReference type="EMBL" id="CAB4629026.1"/>
    </source>
</evidence>
<dbReference type="EMBL" id="CAEZVT010000004">
    <property type="protein sequence ID" value="CAB4629026.1"/>
    <property type="molecule type" value="Genomic_DNA"/>
</dbReference>
<organism evidence="2">
    <name type="scientific">freshwater metagenome</name>
    <dbReference type="NCBI Taxonomy" id="449393"/>
    <lineage>
        <taxon>unclassified sequences</taxon>
        <taxon>metagenomes</taxon>
        <taxon>ecological metagenomes</taxon>
    </lineage>
</organism>
<name>A0A6J6IWT3_9ZZZZ</name>